<protein>
    <recommendedName>
        <fullName evidence="4">ParB/Sulfiredoxin domain-containing protein</fullName>
    </recommendedName>
</protein>
<proteinExistence type="predicted"/>
<dbReference type="RefSeq" id="WP_220722038.1">
    <property type="nucleotide sequence ID" value="NZ_CBCPKC010000009.1"/>
</dbReference>
<sequence length="329" mass="38455">MIKSKLLDPRKIELDMNNPRFSLFNFENEKEVIDYLFKYEDIKTLALQIIKNGYITLGERVIALESLKKSRMKYVALEGNRRIAALKIIFTETNRFSSADRKKIEKLNVKDFFVDCDIVDEKEEDEARFKITAKHIDGIKAWNPTDKRVFYDNLFTQYRVNGVSSEDALKAIEKVTPETQVKIKNALRRHKFLSLIYDETKTIYPQLDYLSHLDSDVLTSRVQQRIKDTLKLVEDSDFFFKCKEGKENEFKAILHSLGEATWINKTLNTRTFSTQNMWEDILEKDVVIPGLRDLIQHYFLIKEPPIEELPETDTISETGGEDSSENESD</sequence>
<dbReference type="Proteomes" id="UP000270190">
    <property type="component" value="Unassembled WGS sequence"/>
</dbReference>
<name>A0A2X0QEM9_BROTH</name>
<organism evidence="2 3">
    <name type="scientific">Brochothrix thermosphacta</name>
    <name type="common">Microbacterium thermosphactum</name>
    <dbReference type="NCBI Taxonomy" id="2756"/>
    <lineage>
        <taxon>Bacteria</taxon>
        <taxon>Bacillati</taxon>
        <taxon>Bacillota</taxon>
        <taxon>Bacilli</taxon>
        <taxon>Bacillales</taxon>
        <taxon>Listeriaceae</taxon>
        <taxon>Brochothrix</taxon>
    </lineage>
</organism>
<feature type="compositionally biased region" description="Acidic residues" evidence="1">
    <location>
        <begin position="319"/>
        <end position="329"/>
    </location>
</feature>
<evidence type="ECO:0000313" key="3">
    <source>
        <dbReference type="Proteomes" id="UP000270190"/>
    </source>
</evidence>
<accession>A0A2X0QEM9</accession>
<feature type="region of interest" description="Disordered" evidence="1">
    <location>
        <begin position="308"/>
        <end position="329"/>
    </location>
</feature>
<evidence type="ECO:0000256" key="1">
    <source>
        <dbReference type="SAM" id="MobiDB-lite"/>
    </source>
</evidence>
<evidence type="ECO:0000313" key="2">
    <source>
        <dbReference type="EMBL" id="SPP26723.1"/>
    </source>
</evidence>
<reference evidence="3" key="1">
    <citation type="submission" date="2018-04" db="EMBL/GenBank/DDBJ databases">
        <authorList>
            <person name="Illikoud N."/>
        </authorList>
    </citation>
    <scope>NUCLEOTIDE SEQUENCE [LARGE SCALE GENOMIC DNA]</scope>
</reference>
<dbReference type="EMBL" id="OUNC01000003">
    <property type="protein sequence ID" value="SPP26723.1"/>
    <property type="molecule type" value="Genomic_DNA"/>
</dbReference>
<dbReference type="AlphaFoldDB" id="A0A2X0QEM9"/>
<gene>
    <name evidence="2" type="ORF">BTBSAS_110072</name>
</gene>
<evidence type="ECO:0008006" key="4">
    <source>
        <dbReference type="Google" id="ProtNLM"/>
    </source>
</evidence>